<gene>
    <name evidence="2" type="ORF">OA50_05149</name>
</gene>
<reference evidence="2 3" key="1">
    <citation type="submission" date="2014-10" db="EMBL/GenBank/DDBJ databases">
        <title>Genome sequence of Ponticoccus sp. strain UMTAT08 isolated from clonal culture of toxic dinoflagellate Alexandrium tamiyavanichii.</title>
        <authorList>
            <person name="Gan H.Y."/>
            <person name="Muhd D.-D."/>
            <person name="Mohd Noor M.E."/>
            <person name="Yeong Y.S."/>
            <person name="Usup G."/>
        </authorList>
    </citation>
    <scope>NUCLEOTIDE SEQUENCE [LARGE SCALE GENOMIC DNA]</scope>
    <source>
        <strain evidence="2 3">UMTAT08</strain>
    </source>
</reference>
<evidence type="ECO:0000313" key="2">
    <source>
        <dbReference type="EMBL" id="KHQ50301.1"/>
    </source>
</evidence>
<evidence type="ECO:0000256" key="1">
    <source>
        <dbReference type="SAM" id="Phobius"/>
    </source>
</evidence>
<name>A0A0B3S107_9RHOB</name>
<feature type="transmembrane region" description="Helical" evidence="1">
    <location>
        <begin position="97"/>
        <end position="117"/>
    </location>
</feature>
<organism evidence="2 3">
    <name type="scientific">Mameliella alba</name>
    <dbReference type="NCBI Taxonomy" id="561184"/>
    <lineage>
        <taxon>Bacteria</taxon>
        <taxon>Pseudomonadati</taxon>
        <taxon>Pseudomonadota</taxon>
        <taxon>Alphaproteobacteria</taxon>
        <taxon>Rhodobacterales</taxon>
        <taxon>Roseobacteraceae</taxon>
        <taxon>Mameliella</taxon>
    </lineage>
</organism>
<keyword evidence="1" id="KW-1133">Transmembrane helix</keyword>
<protein>
    <submittedName>
        <fullName evidence="2">Uncharacterized protein</fullName>
    </submittedName>
</protein>
<keyword evidence="1" id="KW-0472">Membrane</keyword>
<sequence>MTEHSARGVTATELVAELEREFRTGAAIAECHGPGTRFVVSLGVDLLPAQGREVAALLARAAKVDADARAAKAHADAQAALLKAEAERANNIRATKWAAGAVLALVVLCLIGNVILYV</sequence>
<dbReference type="Proteomes" id="UP000030960">
    <property type="component" value="Unassembled WGS sequence"/>
</dbReference>
<dbReference type="RefSeq" id="WP_043146388.1">
    <property type="nucleotide sequence ID" value="NZ_JSUQ01000028.1"/>
</dbReference>
<keyword evidence="3" id="KW-1185">Reference proteome</keyword>
<proteinExistence type="predicted"/>
<dbReference type="EMBL" id="JSUQ01000028">
    <property type="protein sequence ID" value="KHQ50301.1"/>
    <property type="molecule type" value="Genomic_DNA"/>
</dbReference>
<comment type="caution">
    <text evidence="2">The sequence shown here is derived from an EMBL/GenBank/DDBJ whole genome shotgun (WGS) entry which is preliminary data.</text>
</comment>
<dbReference type="STRING" id="561184.SAMN05216376_111142"/>
<evidence type="ECO:0000313" key="3">
    <source>
        <dbReference type="Proteomes" id="UP000030960"/>
    </source>
</evidence>
<accession>A0A0B3S107</accession>
<dbReference type="AlphaFoldDB" id="A0A0B3S107"/>
<keyword evidence="1" id="KW-0812">Transmembrane</keyword>